<sequence length="380" mass="41629">MTFMTATPVILLGSWKFRHDTPFDDGDPPLLAIEPGGMMHGAATSVADLRGARRVLARWRGNGNAGDIEAAAPPEASLDCLNLHGQRIPLAIAVLSDARVEITHLLTRLDTHRATFVRPPHAIAQPAGRGELPDALLRAFRANRLAVNNWECRYAFSDTVFEERFEFAGLDAPRALGEAWYGALDSGRAAPFIAQSGDEFRLLDHDVTACREIPAGEVWVEHWSRKRKEEFELSLAQVFRAAPDARQPASRVEARIEAPFAESLASVVDRPLQAIGGYRRVAFSTECESTRSGHIFSVVFETCVASHANEADHAPPARTSRGSLRFQKTRGEADPATIADELAELSAIVHRFLHSRHLVAEPARPMLAFLQAAGADRSIP</sequence>
<dbReference type="OrthoDB" id="6912426at2"/>
<keyword evidence="3" id="KW-1185">Reference proteome</keyword>
<evidence type="ECO:0000256" key="1">
    <source>
        <dbReference type="SAM" id="MobiDB-lite"/>
    </source>
</evidence>
<protein>
    <submittedName>
        <fullName evidence="2">Uncharacterized protein</fullName>
    </submittedName>
</protein>
<evidence type="ECO:0000313" key="2">
    <source>
        <dbReference type="EMBL" id="AJK49040.1"/>
    </source>
</evidence>
<dbReference type="RefSeq" id="WP_052498426.1">
    <property type="nucleotide sequence ID" value="NZ_CP002581.1"/>
</dbReference>
<proteinExistence type="predicted"/>
<dbReference type="KEGG" id="bgp:BGL_2c09620"/>
<evidence type="ECO:0000313" key="3">
    <source>
        <dbReference type="Proteomes" id="UP000031838"/>
    </source>
</evidence>
<accession>A0A0B6S6W9</accession>
<gene>
    <name evidence="2" type="ORF">BGL_2c09620</name>
</gene>
<reference evidence="3" key="1">
    <citation type="submission" date="2011-03" db="EMBL/GenBank/DDBJ databases">
        <authorList>
            <person name="Voget S."/>
            <person name="Streit W.R."/>
            <person name="Jaeger K.E."/>
            <person name="Daniel R."/>
        </authorList>
    </citation>
    <scope>NUCLEOTIDE SEQUENCE [LARGE SCALE GENOMIC DNA]</scope>
    <source>
        <strain evidence="3">PG1</strain>
    </source>
</reference>
<reference evidence="2 3" key="2">
    <citation type="journal article" date="2016" name="Appl. Microbiol. Biotechnol.">
        <title>Mutations improving production and secretion of extracellular lipase by Burkholderia glumae PG1.</title>
        <authorList>
            <person name="Knapp A."/>
            <person name="Voget S."/>
            <person name="Gao R."/>
            <person name="Zaburannyi N."/>
            <person name="Krysciak D."/>
            <person name="Breuer M."/>
            <person name="Hauer B."/>
            <person name="Streit W.R."/>
            <person name="Muller R."/>
            <person name="Daniel R."/>
            <person name="Jaeger K.E."/>
        </authorList>
    </citation>
    <scope>NUCLEOTIDE SEQUENCE [LARGE SCALE GENOMIC DNA]</scope>
    <source>
        <strain evidence="2 3">PG1</strain>
    </source>
</reference>
<organism evidence="2 3">
    <name type="scientific">Burkholderia plantarii</name>
    <dbReference type="NCBI Taxonomy" id="41899"/>
    <lineage>
        <taxon>Bacteria</taxon>
        <taxon>Pseudomonadati</taxon>
        <taxon>Pseudomonadota</taxon>
        <taxon>Betaproteobacteria</taxon>
        <taxon>Burkholderiales</taxon>
        <taxon>Burkholderiaceae</taxon>
        <taxon>Burkholderia</taxon>
    </lineage>
</organism>
<dbReference type="AlphaFoldDB" id="A0A0B6S6W9"/>
<dbReference type="Proteomes" id="UP000031838">
    <property type="component" value="Chromosome 2"/>
</dbReference>
<name>A0A0B6S6W9_BURPL</name>
<feature type="region of interest" description="Disordered" evidence="1">
    <location>
        <begin position="309"/>
        <end position="331"/>
    </location>
</feature>
<dbReference type="HOGENOM" id="CLU_731287_0_0_4"/>
<dbReference type="EMBL" id="CP002581">
    <property type="protein sequence ID" value="AJK49040.1"/>
    <property type="molecule type" value="Genomic_DNA"/>
</dbReference>